<name>A0AAU7MMD9_9GAMM</name>
<feature type="signal peptide" evidence="1">
    <location>
        <begin position="1"/>
        <end position="25"/>
    </location>
</feature>
<proteinExistence type="predicted"/>
<organism evidence="2">
    <name type="scientific">Marinobacter sp. MMG032</name>
    <dbReference type="NCBI Taxonomy" id="3158548"/>
    <lineage>
        <taxon>Bacteria</taxon>
        <taxon>Pseudomonadati</taxon>
        <taxon>Pseudomonadota</taxon>
        <taxon>Gammaproteobacteria</taxon>
        <taxon>Pseudomonadales</taxon>
        <taxon>Marinobacteraceae</taxon>
        <taxon>Marinobacter</taxon>
    </lineage>
</organism>
<evidence type="ECO:0000256" key="1">
    <source>
        <dbReference type="SAM" id="SignalP"/>
    </source>
</evidence>
<gene>
    <name evidence="2" type="ORF">ABNF92_19435</name>
</gene>
<evidence type="ECO:0000313" key="2">
    <source>
        <dbReference type="EMBL" id="XBQ19584.1"/>
    </source>
</evidence>
<keyword evidence="1" id="KW-0732">Signal</keyword>
<feature type="chain" id="PRO_5043817789" description="Phytase-like domain-containing protein" evidence="1">
    <location>
        <begin position="26"/>
        <end position="422"/>
    </location>
</feature>
<dbReference type="EMBL" id="CP157802">
    <property type="protein sequence ID" value="XBQ19584.1"/>
    <property type="molecule type" value="Genomic_DNA"/>
</dbReference>
<evidence type="ECO:0008006" key="3">
    <source>
        <dbReference type="Google" id="ProtNLM"/>
    </source>
</evidence>
<reference evidence="2" key="1">
    <citation type="submission" date="2024-05" db="EMBL/GenBank/DDBJ databases">
        <title>Draft Genome Sequences of Flagellimonas sp. MMG031 and Marinobacter sp. MMG032 Isolated from the dinoflagellate Symbiodinium pilosum.</title>
        <authorList>
            <person name="Shikuma N.J."/>
            <person name="Farrell M.V."/>
        </authorList>
    </citation>
    <scope>NUCLEOTIDE SEQUENCE</scope>
    <source>
        <strain evidence="2">MMG032</strain>
    </source>
</reference>
<dbReference type="KEGG" id="mamm:ABNF92_19435"/>
<accession>A0AAU7MMD9</accession>
<protein>
    <recommendedName>
        <fullName evidence="3">Phytase-like domain-containing protein</fullName>
    </recommendedName>
</protein>
<sequence>MKKLGFFSLAVFTSLLTSVPYTSLADTSTNPRYDLSNLVYEGAFRLPKGEFGESQVAWGRGTITMNRDGKSFFLTGAGHQAVAEFPVPSVVSNSDRLAEVPIIDAPIQDFSVVMDRTQTENMDGIDQIVGMLHLDGKLVINAARYYDGAADNQDTTLIVENSENLASSDVRGFMKFQGLVHAAGWVSPIPTEYQSVFGHDYIAGNASNLSINARQSMGPSAFLVDSDAILSSRPGEYIESFRLLDFSIGNPLAEDLQNLSGGNDLWTELSEAHYGFIIPGTRTYMTIGNSAGHESGVGYKITQPNGRQCGGFCAFDHTDQYNYVWLWDVNDLIASLNGEIEPHEIKPYYYGKIEMPFESSEDGSYAENLIAGAAMSPDNKLYIVLEGADRLQSNYDPLPIVLVFDLFPSRTRPNAPADLSVE</sequence>
<dbReference type="RefSeq" id="WP_349343069.1">
    <property type="nucleotide sequence ID" value="NZ_CP157802.1"/>
</dbReference>
<dbReference type="AlphaFoldDB" id="A0AAU7MMD9"/>